<keyword evidence="1" id="KW-1133">Transmembrane helix</keyword>
<feature type="transmembrane region" description="Helical" evidence="1">
    <location>
        <begin position="116"/>
        <end position="134"/>
    </location>
</feature>
<evidence type="ECO:0000313" key="3">
    <source>
        <dbReference type="Proteomes" id="UP001596439"/>
    </source>
</evidence>
<feature type="transmembrane region" description="Helical" evidence="1">
    <location>
        <begin position="46"/>
        <end position="70"/>
    </location>
</feature>
<dbReference type="Pfam" id="PF04087">
    <property type="entry name" value="DUF389"/>
    <property type="match status" value="1"/>
</dbReference>
<evidence type="ECO:0000256" key="1">
    <source>
        <dbReference type="SAM" id="Phobius"/>
    </source>
</evidence>
<keyword evidence="3" id="KW-1185">Reference proteome</keyword>
<sequence>MEQTYTAEEFKEKMYSNLKVRPSDSVILMCSIFIASIGLNMNSIPIIIGAMLISPLMTPILSIGLALSLYDMKLLRAGVRLLLVQVAVSLTVATIYFAISPITYASNEIIARTEPTIWDVIIAFAGGTAGIIGAQKKMSNNIVPGVAIATALMPPLCTVGYSIATWNVDYLIGSSYLFVINCAFIAIATFIGVKFMGISQVLTKQDANHKKINRLLIGLSVLIVVPSIFSAATLVQDSIVRTGINNFIEEEFSDAIIISQDYEEDKDLLLVTTTGKRLTEEELAEIESRLPDYGLHAIELSVTQVPDLNGLSGEKVAELLQKYLESRLQQFNLFDSRQINLEDLPFELQNEVNPN</sequence>
<feature type="transmembrane region" description="Helical" evidence="1">
    <location>
        <begin position="214"/>
        <end position="235"/>
    </location>
</feature>
<evidence type="ECO:0000313" key="2">
    <source>
        <dbReference type="EMBL" id="MFC7389081.1"/>
    </source>
</evidence>
<accession>A0ABW2PHW7</accession>
<gene>
    <name evidence="2" type="ORF">ACFQO8_02920</name>
</gene>
<name>A0ABW2PHW7_9BACL</name>
<dbReference type="EMBL" id="JBHTCE010000001">
    <property type="protein sequence ID" value="MFC7389081.1"/>
    <property type="molecule type" value="Genomic_DNA"/>
</dbReference>
<dbReference type="PANTHER" id="PTHR20992:SF9">
    <property type="entry name" value="AT15442P-RELATED"/>
    <property type="match status" value="1"/>
</dbReference>
<feature type="transmembrane region" description="Helical" evidence="1">
    <location>
        <begin position="20"/>
        <end position="40"/>
    </location>
</feature>
<dbReference type="Proteomes" id="UP001596439">
    <property type="component" value="Unassembled WGS sequence"/>
</dbReference>
<keyword evidence="1" id="KW-0812">Transmembrane</keyword>
<proteinExistence type="predicted"/>
<organism evidence="2 3">
    <name type="scientific">Exiguobacterium aestuarii</name>
    <dbReference type="NCBI Taxonomy" id="273527"/>
    <lineage>
        <taxon>Bacteria</taxon>
        <taxon>Bacillati</taxon>
        <taxon>Bacillota</taxon>
        <taxon>Bacilli</taxon>
        <taxon>Bacillales</taxon>
        <taxon>Bacillales Family XII. Incertae Sedis</taxon>
        <taxon>Exiguobacterium</taxon>
    </lineage>
</organism>
<comment type="caution">
    <text evidence="2">The sequence shown here is derived from an EMBL/GenBank/DDBJ whole genome shotgun (WGS) entry which is preliminary data.</text>
</comment>
<protein>
    <submittedName>
        <fullName evidence="2">DUF389 domain-containing protein</fullName>
    </submittedName>
</protein>
<reference evidence="3" key="1">
    <citation type="journal article" date="2019" name="Int. J. Syst. Evol. Microbiol.">
        <title>The Global Catalogue of Microorganisms (GCM) 10K type strain sequencing project: providing services to taxonomists for standard genome sequencing and annotation.</title>
        <authorList>
            <consortium name="The Broad Institute Genomics Platform"/>
            <consortium name="The Broad Institute Genome Sequencing Center for Infectious Disease"/>
            <person name="Wu L."/>
            <person name="Ma J."/>
        </authorList>
    </citation>
    <scope>NUCLEOTIDE SEQUENCE [LARGE SCALE GENOMIC DNA]</scope>
    <source>
        <strain evidence="3">CCUG 55590</strain>
    </source>
</reference>
<feature type="transmembrane region" description="Helical" evidence="1">
    <location>
        <begin position="146"/>
        <end position="164"/>
    </location>
</feature>
<dbReference type="RefSeq" id="WP_214786796.1">
    <property type="nucleotide sequence ID" value="NZ_JANIEL010000027.1"/>
</dbReference>
<dbReference type="InterPro" id="IPR005240">
    <property type="entry name" value="DUF389"/>
</dbReference>
<dbReference type="PANTHER" id="PTHR20992">
    <property type="entry name" value="AT15442P-RELATED"/>
    <property type="match status" value="1"/>
</dbReference>
<feature type="transmembrane region" description="Helical" evidence="1">
    <location>
        <begin position="82"/>
        <end position="104"/>
    </location>
</feature>
<keyword evidence="1" id="KW-0472">Membrane</keyword>
<feature type="transmembrane region" description="Helical" evidence="1">
    <location>
        <begin position="170"/>
        <end position="193"/>
    </location>
</feature>